<keyword evidence="1 6" id="KW-0963">Cytoplasm</keyword>
<evidence type="ECO:0000313" key="9">
    <source>
        <dbReference type="EMBL" id="PKZ16017.1"/>
    </source>
</evidence>
<proteinExistence type="inferred from homology"/>
<evidence type="ECO:0000313" key="10">
    <source>
        <dbReference type="Proteomes" id="UP000242263"/>
    </source>
</evidence>
<dbReference type="EMBL" id="PKGU01000001">
    <property type="protein sequence ID" value="PKZ16017.1"/>
    <property type="molecule type" value="Genomic_DNA"/>
</dbReference>
<protein>
    <recommendedName>
        <fullName evidence="6">Holliday junction branch migration complex subunit RuvA</fullName>
    </recommendedName>
</protein>
<accession>A0A2I1M7D6</accession>
<dbReference type="Gene3D" id="1.10.8.10">
    <property type="entry name" value="DNA helicase RuvA subunit, C-terminal domain"/>
    <property type="match status" value="1"/>
</dbReference>
<name>A0A2I1M7D6_9BIFI</name>
<keyword evidence="3 6" id="KW-0238">DNA-binding</keyword>
<dbReference type="GO" id="GO:0005524">
    <property type="term" value="F:ATP binding"/>
    <property type="evidence" value="ECO:0007669"/>
    <property type="project" value="InterPro"/>
</dbReference>
<feature type="domain" description="Helix-hairpin-helix DNA-binding motif class 1" evidence="8">
    <location>
        <begin position="72"/>
        <end position="91"/>
    </location>
</feature>
<dbReference type="SMART" id="SM00278">
    <property type="entry name" value="HhH1"/>
    <property type="match status" value="2"/>
</dbReference>
<dbReference type="InterPro" id="IPR013849">
    <property type="entry name" value="DNA_helicase_Holl-junc_RuvA_I"/>
</dbReference>
<feature type="region of interest" description="Domain III" evidence="6">
    <location>
        <begin position="154"/>
        <end position="213"/>
    </location>
</feature>
<keyword evidence="4 6" id="KW-0233">DNA recombination</keyword>
<dbReference type="GO" id="GO:0000400">
    <property type="term" value="F:four-way junction DNA binding"/>
    <property type="evidence" value="ECO:0007669"/>
    <property type="project" value="UniProtKB-UniRule"/>
</dbReference>
<feature type="region of interest" description="Disordered" evidence="7">
    <location>
        <begin position="138"/>
        <end position="158"/>
    </location>
</feature>
<evidence type="ECO:0000256" key="7">
    <source>
        <dbReference type="SAM" id="MobiDB-lite"/>
    </source>
</evidence>
<evidence type="ECO:0000256" key="1">
    <source>
        <dbReference type="ARBA" id="ARBA00022490"/>
    </source>
</evidence>
<dbReference type="Gene3D" id="1.10.150.20">
    <property type="entry name" value="5' to 3' exonuclease, C-terminal subdomain"/>
    <property type="match status" value="1"/>
</dbReference>
<dbReference type="InterPro" id="IPR012340">
    <property type="entry name" value="NA-bd_OB-fold"/>
</dbReference>
<dbReference type="HAMAP" id="MF_00031">
    <property type="entry name" value="DNA_HJ_migration_RuvA"/>
    <property type="match status" value="1"/>
</dbReference>
<comment type="caution">
    <text evidence="9">The sequence shown here is derived from an EMBL/GenBank/DDBJ whole genome shotgun (WGS) entry which is preliminary data.</text>
</comment>
<dbReference type="Pfam" id="PF01330">
    <property type="entry name" value="RuvA_N"/>
    <property type="match status" value="1"/>
</dbReference>
<dbReference type="RefSeq" id="WP_049187106.1">
    <property type="nucleotide sequence ID" value="NZ_JAHACM010000006.1"/>
</dbReference>
<comment type="caution">
    <text evidence="6">Lacks conserved residue(s) required for the propagation of feature annotation.</text>
</comment>
<comment type="domain">
    <text evidence="6">Has three domains with a flexible linker between the domains II and III and assumes an 'L' shape. Domain III is highly mobile and contacts RuvB.</text>
</comment>
<evidence type="ECO:0000256" key="5">
    <source>
        <dbReference type="ARBA" id="ARBA00023204"/>
    </source>
</evidence>
<dbReference type="Pfam" id="PF14520">
    <property type="entry name" value="HHH_5"/>
    <property type="match status" value="1"/>
</dbReference>
<dbReference type="InterPro" id="IPR000085">
    <property type="entry name" value="RuvA"/>
</dbReference>
<organism evidence="9 10">
    <name type="scientific">Alloscardovia omnicolens</name>
    <dbReference type="NCBI Taxonomy" id="419015"/>
    <lineage>
        <taxon>Bacteria</taxon>
        <taxon>Bacillati</taxon>
        <taxon>Actinomycetota</taxon>
        <taxon>Actinomycetes</taxon>
        <taxon>Bifidobacteriales</taxon>
        <taxon>Bifidobacteriaceae</taxon>
        <taxon>Alloscardovia</taxon>
    </lineage>
</organism>
<comment type="subunit">
    <text evidence="6">Homotetramer. Forms an RuvA(8)-RuvB(12)-Holliday junction (HJ) complex. HJ DNA is sandwiched between 2 RuvA tetramers; dsDNA enters through RuvA and exits via RuvB. An RuvB hexamer assembles on each DNA strand where it exits the tetramer. Each RuvB hexamer is contacted by two RuvA subunits (via domain III) on 2 adjacent RuvB subunits; this complex drives branch migration. In the full resolvosome a probable DNA-RuvA(4)-RuvB(12)-RuvC(2) complex forms which resolves the HJ.</text>
</comment>
<dbReference type="GO" id="GO:0005737">
    <property type="term" value="C:cytoplasm"/>
    <property type="evidence" value="ECO:0007669"/>
    <property type="project" value="UniProtKB-SubCell"/>
</dbReference>
<dbReference type="NCBIfam" id="TIGR00084">
    <property type="entry name" value="ruvA"/>
    <property type="match status" value="1"/>
</dbReference>
<dbReference type="InterPro" id="IPR003583">
    <property type="entry name" value="Hlx-hairpin-Hlx_DNA-bd_motif"/>
</dbReference>
<dbReference type="SUPFAM" id="SSF47781">
    <property type="entry name" value="RuvA domain 2-like"/>
    <property type="match status" value="1"/>
</dbReference>
<evidence type="ECO:0000256" key="4">
    <source>
        <dbReference type="ARBA" id="ARBA00023172"/>
    </source>
</evidence>
<dbReference type="InterPro" id="IPR010994">
    <property type="entry name" value="RuvA_2-like"/>
</dbReference>
<sequence>MIASLRGEVAGVYADSAIIEVAGVGYSVRMSGKDLSQLRAGREVYVLTTMTVSQDAIALYGFLHKATQDFFAQLTKVNGIGPRVAMAILSTLTTEDLIKAIRNNDVTALTKAPGLGKKGAQKIIVELSGSVNLDSLVSDSSSDSAQPAPHGASASDEGARQVVQGLVSLGWQLKDAAATVEQTMTDLGLEIPLHTSQVPIVLREALTRLDRGR</sequence>
<comment type="function">
    <text evidence="6">The RuvA-RuvB-RuvC complex processes Holliday junction (HJ) DNA during genetic recombination and DNA repair, while the RuvA-RuvB complex plays an important role in the rescue of blocked DNA replication forks via replication fork reversal (RFR). RuvA specifically binds to HJ cruciform DNA, conferring on it an open structure. The RuvB hexamer acts as an ATP-dependent pump, pulling dsDNA into and through the RuvAB complex. HJ branch migration allows RuvC to scan DNA until it finds its consensus sequence, where it cleaves and resolves the cruciform DNA.</text>
</comment>
<dbReference type="GO" id="GO:0006281">
    <property type="term" value="P:DNA repair"/>
    <property type="evidence" value="ECO:0007669"/>
    <property type="project" value="UniProtKB-UniRule"/>
</dbReference>
<keyword evidence="2 6" id="KW-0227">DNA damage</keyword>
<dbReference type="GO" id="GO:0048476">
    <property type="term" value="C:Holliday junction resolvase complex"/>
    <property type="evidence" value="ECO:0007669"/>
    <property type="project" value="UniProtKB-UniRule"/>
</dbReference>
<evidence type="ECO:0000256" key="6">
    <source>
        <dbReference type="HAMAP-Rule" id="MF_00031"/>
    </source>
</evidence>
<dbReference type="AlphaFoldDB" id="A0A2I1M7D6"/>
<reference evidence="9 10" key="1">
    <citation type="submission" date="2017-12" db="EMBL/GenBank/DDBJ databases">
        <title>Phylogenetic diversity of female urinary microbiome.</title>
        <authorList>
            <person name="Thomas-White K."/>
            <person name="Wolfe A.J."/>
        </authorList>
    </citation>
    <scope>NUCLEOTIDE SEQUENCE [LARGE SCALE GENOMIC DNA]</scope>
    <source>
        <strain evidence="9 10">UMB0064</strain>
    </source>
</reference>
<dbReference type="Gene3D" id="2.40.50.140">
    <property type="entry name" value="Nucleic acid-binding proteins"/>
    <property type="match status" value="1"/>
</dbReference>
<evidence type="ECO:0000256" key="2">
    <source>
        <dbReference type="ARBA" id="ARBA00022763"/>
    </source>
</evidence>
<comment type="similarity">
    <text evidence="6">Belongs to the RuvA family.</text>
</comment>
<dbReference type="Proteomes" id="UP000242263">
    <property type="component" value="Unassembled WGS sequence"/>
</dbReference>
<evidence type="ECO:0000259" key="8">
    <source>
        <dbReference type="SMART" id="SM00278"/>
    </source>
</evidence>
<gene>
    <name evidence="6" type="primary">ruvA</name>
    <name evidence="9" type="ORF">CYJ32_00825</name>
</gene>
<keyword evidence="5 6" id="KW-0234">DNA repair</keyword>
<evidence type="ECO:0000256" key="3">
    <source>
        <dbReference type="ARBA" id="ARBA00023125"/>
    </source>
</evidence>
<dbReference type="SUPFAM" id="SSF50249">
    <property type="entry name" value="Nucleic acid-binding proteins"/>
    <property type="match status" value="1"/>
</dbReference>
<comment type="subcellular location">
    <subcellularLocation>
        <location evidence="6">Cytoplasm</location>
    </subcellularLocation>
</comment>
<dbReference type="GO" id="GO:0009378">
    <property type="term" value="F:four-way junction helicase activity"/>
    <property type="evidence" value="ECO:0007669"/>
    <property type="project" value="InterPro"/>
</dbReference>
<feature type="domain" description="Helix-hairpin-helix DNA-binding motif class 1" evidence="8">
    <location>
        <begin position="107"/>
        <end position="126"/>
    </location>
</feature>
<dbReference type="GO" id="GO:0006310">
    <property type="term" value="P:DNA recombination"/>
    <property type="evidence" value="ECO:0007669"/>
    <property type="project" value="UniProtKB-UniRule"/>
</dbReference>